<comment type="caution">
    <text evidence="20">The sequence shown here is derived from an EMBL/GenBank/DDBJ whole genome shotgun (WGS) entry which is preliminary data.</text>
</comment>
<dbReference type="GO" id="GO:0008654">
    <property type="term" value="P:phospholipid biosynthetic process"/>
    <property type="evidence" value="ECO:0007669"/>
    <property type="project" value="UniProtKB-KW"/>
</dbReference>
<dbReference type="Gene3D" id="1.10.287.3610">
    <property type="match status" value="1"/>
</dbReference>
<evidence type="ECO:0000256" key="5">
    <source>
        <dbReference type="ARBA" id="ARBA00022679"/>
    </source>
</evidence>
<keyword evidence="18" id="KW-0479">Metal-binding</keyword>
<dbReference type="InterPro" id="IPR036945">
    <property type="entry name" value="DAGK_sf"/>
</dbReference>
<keyword evidence="7 17" id="KW-0547">Nucleotide-binding</keyword>
<dbReference type="RefSeq" id="WP_053434362.1">
    <property type="nucleotide sequence ID" value="NZ_LGUF01000007.1"/>
</dbReference>
<feature type="binding site" evidence="17">
    <location>
        <begin position="90"/>
        <end position="92"/>
    </location>
    <ligand>
        <name>ATP</name>
        <dbReference type="ChEBI" id="CHEBI:30616"/>
    </ligand>
</feature>
<accession>A0A0M0GAT6</accession>
<feature type="binding site" evidence="18">
    <location>
        <position position="33"/>
    </location>
    <ligand>
        <name>a divalent metal cation</name>
        <dbReference type="ChEBI" id="CHEBI:60240"/>
    </ligand>
</feature>
<comment type="cofactor">
    <cofactor evidence="18">
        <name>Mg(2+)</name>
        <dbReference type="ChEBI" id="CHEBI:18420"/>
    </cofactor>
    <text evidence="18">Mn(2+), Zn(2+), Cd(2+) and Co(2+) support activity to lesser extents.</text>
</comment>
<dbReference type="PROSITE" id="PS01069">
    <property type="entry name" value="DAGK_PROKAR"/>
    <property type="match status" value="1"/>
</dbReference>
<keyword evidence="10 19" id="KW-1133">Transmembrane helix</keyword>
<dbReference type="PATRIC" id="fig|1459.3.peg.2007"/>
<dbReference type="InterPro" id="IPR000829">
    <property type="entry name" value="DAGK"/>
</dbReference>
<dbReference type="Pfam" id="PF01219">
    <property type="entry name" value="DAGK_prokar"/>
    <property type="match status" value="1"/>
</dbReference>
<evidence type="ECO:0000256" key="9">
    <source>
        <dbReference type="ARBA" id="ARBA00022840"/>
    </source>
</evidence>
<keyword evidence="13" id="KW-0594">Phospholipid biosynthesis</keyword>
<dbReference type="EMBL" id="LGUF01000007">
    <property type="protein sequence ID" value="KON87010.1"/>
    <property type="molecule type" value="Genomic_DNA"/>
</dbReference>
<feature type="transmembrane region" description="Helical" evidence="19">
    <location>
        <begin position="101"/>
        <end position="122"/>
    </location>
</feature>
<evidence type="ECO:0000256" key="10">
    <source>
        <dbReference type="ARBA" id="ARBA00022989"/>
    </source>
</evidence>
<feature type="transmembrane region" description="Helical" evidence="19">
    <location>
        <begin position="36"/>
        <end position="55"/>
    </location>
</feature>
<dbReference type="OrthoDB" id="9789934at2"/>
<dbReference type="GO" id="GO:0046872">
    <property type="term" value="F:metal ion binding"/>
    <property type="evidence" value="ECO:0007669"/>
    <property type="project" value="UniProtKB-KW"/>
</dbReference>
<comment type="similarity">
    <text evidence="2">Belongs to the bacterial diacylglycerol kinase family.</text>
</comment>
<keyword evidence="21" id="KW-1185">Reference proteome</keyword>
<keyword evidence="14" id="KW-1208">Phospholipid metabolism</keyword>
<gene>
    <name evidence="20" type="ORF">AF332_09430</name>
</gene>
<proteinExistence type="inferred from homology"/>
<dbReference type="GO" id="GO:0005524">
    <property type="term" value="F:ATP binding"/>
    <property type="evidence" value="ECO:0007669"/>
    <property type="project" value="UniProtKB-KW"/>
</dbReference>
<evidence type="ECO:0000256" key="15">
    <source>
        <dbReference type="PIRSR" id="PIRSR600829-1"/>
    </source>
</evidence>
<evidence type="ECO:0000256" key="12">
    <source>
        <dbReference type="ARBA" id="ARBA00023136"/>
    </source>
</evidence>
<evidence type="ECO:0000256" key="18">
    <source>
        <dbReference type="PIRSR" id="PIRSR600829-4"/>
    </source>
</evidence>
<keyword evidence="12 19" id="KW-0472">Membrane</keyword>
<dbReference type="GO" id="GO:0016301">
    <property type="term" value="F:kinase activity"/>
    <property type="evidence" value="ECO:0007669"/>
    <property type="project" value="UniProtKB-KW"/>
</dbReference>
<evidence type="ECO:0000256" key="3">
    <source>
        <dbReference type="ARBA" id="ARBA00022475"/>
    </source>
</evidence>
<evidence type="ECO:0000256" key="7">
    <source>
        <dbReference type="ARBA" id="ARBA00022741"/>
    </source>
</evidence>
<sequence>MNSGSQDRKVRKHRVLKSFAFAFSGIRTAVLNERNLQIHFAVSFAVTILGIFFGISKLEWMIILLAIGGMLSLELMNTAIESVVDLATAEYHPLAKQAKDIAAGAVLVYAIISVIIGGVIFLPEILAYLQ</sequence>
<dbReference type="PANTHER" id="PTHR34299">
    <property type="entry name" value="DIACYLGLYCEROL KINASE"/>
    <property type="match status" value="1"/>
</dbReference>
<evidence type="ECO:0000256" key="6">
    <source>
        <dbReference type="ARBA" id="ARBA00022692"/>
    </source>
</evidence>
<protein>
    <submittedName>
        <fullName evidence="20">Diacylglycerol kinase</fullName>
    </submittedName>
</protein>
<dbReference type="AlphaFoldDB" id="A0A0M0GAT6"/>
<keyword evidence="8 20" id="KW-0418">Kinase</keyword>
<keyword evidence="4" id="KW-0444">Lipid biosynthesis</keyword>
<feature type="active site" description="Proton acceptor" evidence="15">
    <location>
        <position position="74"/>
    </location>
</feature>
<feature type="binding site" evidence="16">
    <location>
        <position position="74"/>
    </location>
    <ligand>
        <name>substrate</name>
    </ligand>
</feature>
<evidence type="ECO:0000313" key="20">
    <source>
        <dbReference type="EMBL" id="KON87010.1"/>
    </source>
</evidence>
<evidence type="ECO:0000256" key="1">
    <source>
        <dbReference type="ARBA" id="ARBA00004651"/>
    </source>
</evidence>
<reference evidence="21" key="1">
    <citation type="submission" date="2015-07" db="EMBL/GenBank/DDBJ databases">
        <title>Fjat-10036 dsm4.</title>
        <authorList>
            <person name="Liu B."/>
            <person name="Wang J."/>
            <person name="Zhu Y."/>
            <person name="Liu G."/>
            <person name="Chen Q."/>
            <person name="Chen Z."/>
            <person name="Lan J."/>
            <person name="Che J."/>
            <person name="Ge C."/>
            <person name="Shi H."/>
            <person name="Pan Z."/>
            <person name="Liu X."/>
        </authorList>
    </citation>
    <scope>NUCLEOTIDE SEQUENCE [LARGE SCALE GENOMIC DNA]</scope>
    <source>
        <strain evidence="21">DSM 4</strain>
    </source>
</reference>
<evidence type="ECO:0000256" key="19">
    <source>
        <dbReference type="SAM" id="Phobius"/>
    </source>
</evidence>
<comment type="subcellular location">
    <subcellularLocation>
        <location evidence="1">Cell membrane</location>
        <topology evidence="1">Multi-pass membrane protein</topology>
    </subcellularLocation>
</comment>
<organism evidence="20 21">
    <name type="scientific">Sporosarcina globispora</name>
    <name type="common">Bacillus globisporus</name>
    <dbReference type="NCBI Taxonomy" id="1459"/>
    <lineage>
        <taxon>Bacteria</taxon>
        <taxon>Bacillati</taxon>
        <taxon>Bacillota</taxon>
        <taxon>Bacilli</taxon>
        <taxon>Bacillales</taxon>
        <taxon>Caryophanaceae</taxon>
        <taxon>Sporosarcina</taxon>
    </lineage>
</organism>
<feature type="binding site" evidence="16">
    <location>
        <position position="14"/>
    </location>
    <ligand>
        <name>substrate</name>
    </ligand>
</feature>
<feature type="binding site" evidence="17">
    <location>
        <begin position="99"/>
        <end position="100"/>
    </location>
    <ligand>
        <name>ATP</name>
        <dbReference type="ChEBI" id="CHEBI:30616"/>
    </ligand>
</feature>
<keyword evidence="11" id="KW-0443">Lipid metabolism</keyword>
<evidence type="ECO:0000256" key="14">
    <source>
        <dbReference type="ARBA" id="ARBA00023264"/>
    </source>
</evidence>
<dbReference type="GO" id="GO:0005886">
    <property type="term" value="C:plasma membrane"/>
    <property type="evidence" value="ECO:0007669"/>
    <property type="project" value="UniProtKB-SubCell"/>
</dbReference>
<evidence type="ECO:0000256" key="8">
    <source>
        <dbReference type="ARBA" id="ARBA00022777"/>
    </source>
</evidence>
<evidence type="ECO:0000256" key="17">
    <source>
        <dbReference type="PIRSR" id="PIRSR600829-3"/>
    </source>
</evidence>
<dbReference type="InterPro" id="IPR033717">
    <property type="entry name" value="UDPK"/>
</dbReference>
<feature type="binding site" evidence="18">
    <location>
        <position position="81"/>
    </location>
    <ligand>
        <name>a divalent metal cation</name>
        <dbReference type="ChEBI" id="CHEBI:60240"/>
    </ligand>
</feature>
<feature type="binding site" evidence="17">
    <location>
        <position position="81"/>
    </location>
    <ligand>
        <name>ATP</name>
        <dbReference type="ChEBI" id="CHEBI:30616"/>
    </ligand>
</feature>
<keyword evidence="3" id="KW-1003">Cell membrane</keyword>
<keyword evidence="6 19" id="KW-0812">Transmembrane</keyword>
<dbReference type="CDD" id="cd14265">
    <property type="entry name" value="UDPK_IM_like"/>
    <property type="match status" value="1"/>
</dbReference>
<evidence type="ECO:0000313" key="21">
    <source>
        <dbReference type="Proteomes" id="UP000037109"/>
    </source>
</evidence>
<dbReference type="STRING" id="1459.AF332_09430"/>
<feature type="transmembrane region" description="Helical" evidence="19">
    <location>
        <begin position="61"/>
        <end position="80"/>
    </location>
</feature>
<keyword evidence="5" id="KW-0808">Transferase</keyword>
<keyword evidence="9 17" id="KW-0067">ATP-binding</keyword>
<evidence type="ECO:0000256" key="11">
    <source>
        <dbReference type="ARBA" id="ARBA00023098"/>
    </source>
</evidence>
<dbReference type="Proteomes" id="UP000037109">
    <property type="component" value="Unassembled WGS sequence"/>
</dbReference>
<keyword evidence="18" id="KW-0460">Magnesium</keyword>
<evidence type="ECO:0000256" key="4">
    <source>
        <dbReference type="ARBA" id="ARBA00022516"/>
    </source>
</evidence>
<evidence type="ECO:0000256" key="13">
    <source>
        <dbReference type="ARBA" id="ARBA00023209"/>
    </source>
</evidence>
<feature type="binding site" evidence="17">
    <location>
        <position position="33"/>
    </location>
    <ligand>
        <name>ATP</name>
        <dbReference type="ChEBI" id="CHEBI:30616"/>
    </ligand>
</feature>
<dbReference type="PANTHER" id="PTHR34299:SF1">
    <property type="entry name" value="DIACYLGLYCEROL KINASE"/>
    <property type="match status" value="1"/>
</dbReference>
<evidence type="ECO:0000256" key="2">
    <source>
        <dbReference type="ARBA" id="ARBA00005967"/>
    </source>
</evidence>
<evidence type="ECO:0000256" key="16">
    <source>
        <dbReference type="PIRSR" id="PIRSR600829-2"/>
    </source>
</evidence>
<feature type="binding site" evidence="17">
    <location>
        <position position="14"/>
    </location>
    <ligand>
        <name>ATP</name>
        <dbReference type="ChEBI" id="CHEBI:30616"/>
    </ligand>
</feature>
<name>A0A0M0GAT6_SPOGL</name>